<dbReference type="Gene3D" id="1.10.10.10">
    <property type="entry name" value="Winged helix-like DNA-binding domain superfamily/Winged helix DNA-binding domain"/>
    <property type="match status" value="1"/>
</dbReference>
<keyword evidence="3" id="KW-0489">Methyltransferase</keyword>
<dbReference type="InterPro" id="IPR014048">
    <property type="entry name" value="MethylDNA_cys_MeTrfase_DNA-bd"/>
</dbReference>
<name>A0AA90SIB2_9ACTN</name>
<comment type="caution">
    <text evidence="3">The sequence shown here is derived from an EMBL/GenBank/DDBJ whole genome shotgun (WGS) entry which is preliminary data.</text>
</comment>
<feature type="domain" description="Methylated-DNA-[protein]-cysteine S-methyltransferase DNA binding" evidence="2">
    <location>
        <begin position="92"/>
        <end position="173"/>
    </location>
</feature>
<dbReference type="GO" id="GO:0003908">
    <property type="term" value="F:methylated-DNA-[protein]-cysteine S-methyltransferase activity"/>
    <property type="evidence" value="ECO:0007669"/>
    <property type="project" value="UniProtKB-EC"/>
</dbReference>
<dbReference type="InterPro" id="IPR036217">
    <property type="entry name" value="MethylDNA_cys_MeTrfase_DNAb"/>
</dbReference>
<dbReference type="EMBL" id="JAUTIX010000007">
    <property type="protein sequence ID" value="MDP0399849.1"/>
    <property type="molecule type" value="Genomic_DNA"/>
</dbReference>
<dbReference type="NCBIfam" id="TIGR00589">
    <property type="entry name" value="ogt"/>
    <property type="match status" value="1"/>
</dbReference>
<dbReference type="Proteomes" id="UP001178281">
    <property type="component" value="Unassembled WGS sequence"/>
</dbReference>
<keyword evidence="4" id="KW-1185">Reference proteome</keyword>
<keyword evidence="1" id="KW-0227">DNA damage</keyword>
<dbReference type="PANTHER" id="PTHR10815">
    <property type="entry name" value="METHYLATED-DNA--PROTEIN-CYSTEINE METHYLTRANSFERASE"/>
    <property type="match status" value="1"/>
</dbReference>
<dbReference type="Pfam" id="PF01035">
    <property type="entry name" value="DNA_binding_1"/>
    <property type="match status" value="1"/>
</dbReference>
<sequence length="179" mass="18936">MPRDIAPGYALFDTDVGRCGIAWNGEGTVTAVRLPEESDERMRSFVAKDGVAETTPPQRIQTVIDAVVALTAGADLADDLTWVALDMNGLTDFQRAVYEVARRIPPGQTRTYGDIANEIGLPGSARAVGRALGDNPFPPVVPCHRVTAAGGRTGGFSASGGVNTKMRLLSIEQAVLGLW</sequence>
<accession>A0AA90SIB2</accession>
<dbReference type="GO" id="GO:0032259">
    <property type="term" value="P:methylation"/>
    <property type="evidence" value="ECO:0007669"/>
    <property type="project" value="UniProtKB-KW"/>
</dbReference>
<dbReference type="EC" id="2.1.1.63" evidence="3"/>
<proteinExistence type="predicted"/>
<dbReference type="AlphaFoldDB" id="A0AA90SIB2"/>
<keyword evidence="3" id="KW-0808">Transferase</keyword>
<evidence type="ECO:0000313" key="3">
    <source>
        <dbReference type="EMBL" id="MDP0399849.1"/>
    </source>
</evidence>
<dbReference type="SUPFAM" id="SSF46767">
    <property type="entry name" value="Methylated DNA-protein cysteine methyltransferase, C-terminal domain"/>
    <property type="match status" value="1"/>
</dbReference>
<dbReference type="PANTHER" id="PTHR10815:SF5">
    <property type="entry name" value="METHYLATED-DNA--PROTEIN-CYSTEINE METHYLTRANSFERASE"/>
    <property type="match status" value="1"/>
</dbReference>
<dbReference type="InterPro" id="IPR036388">
    <property type="entry name" value="WH-like_DNA-bd_sf"/>
</dbReference>
<dbReference type="RefSeq" id="WP_305112352.1">
    <property type="nucleotide sequence ID" value="NZ_JAUTIX010000007.1"/>
</dbReference>
<evidence type="ECO:0000259" key="2">
    <source>
        <dbReference type="Pfam" id="PF01035"/>
    </source>
</evidence>
<organism evidence="3 4">
    <name type="scientific">Tsukamurella strandjordii</name>
    <dbReference type="NCBI Taxonomy" id="147577"/>
    <lineage>
        <taxon>Bacteria</taxon>
        <taxon>Bacillati</taxon>
        <taxon>Actinomycetota</taxon>
        <taxon>Actinomycetes</taxon>
        <taxon>Mycobacteriales</taxon>
        <taxon>Tsukamurellaceae</taxon>
        <taxon>Tsukamurella</taxon>
    </lineage>
</organism>
<protein>
    <submittedName>
        <fullName evidence="3">Methylated-DNA--[protein]-cysteine S-methyltransferase</fullName>
        <ecNumber evidence="3">2.1.1.63</ecNumber>
    </submittedName>
</protein>
<evidence type="ECO:0000313" key="4">
    <source>
        <dbReference type="Proteomes" id="UP001178281"/>
    </source>
</evidence>
<dbReference type="GO" id="GO:0006281">
    <property type="term" value="P:DNA repair"/>
    <property type="evidence" value="ECO:0007669"/>
    <property type="project" value="InterPro"/>
</dbReference>
<reference evidence="3" key="1">
    <citation type="submission" date="2023-08" db="EMBL/GenBank/DDBJ databases">
        <title>The draft genome of Tsukamurella strandjordii strain 050030.</title>
        <authorList>
            <person name="Zhao F."/>
            <person name="Feng Y."/>
            <person name="Zong Z."/>
        </authorList>
    </citation>
    <scope>NUCLEOTIDE SEQUENCE</scope>
    <source>
        <strain evidence="3">050030</strain>
    </source>
</reference>
<gene>
    <name evidence="3" type="ORF">Q7X28_18180</name>
</gene>
<evidence type="ECO:0000256" key="1">
    <source>
        <dbReference type="ARBA" id="ARBA00022763"/>
    </source>
</evidence>
<dbReference type="CDD" id="cd06445">
    <property type="entry name" value="ATase"/>
    <property type="match status" value="1"/>
</dbReference>